<feature type="site" description="Important for catalytic activity" evidence="6">
    <location>
        <position position="216"/>
    </location>
</feature>
<feature type="binding site" evidence="5">
    <location>
        <position position="155"/>
    </location>
    <ligand>
        <name>Mg(2+)</name>
        <dbReference type="ChEBI" id="CHEBI:18420"/>
        <label>1</label>
    </ligand>
</feature>
<dbReference type="GO" id="GO:0003906">
    <property type="term" value="F:DNA-(apurinic or apyrimidinic site) endonuclease activity"/>
    <property type="evidence" value="ECO:0007669"/>
    <property type="project" value="TreeGrafter"/>
</dbReference>
<proteinExistence type="inferred from homology"/>
<evidence type="ECO:0000256" key="1">
    <source>
        <dbReference type="ARBA" id="ARBA00007092"/>
    </source>
</evidence>
<feature type="non-terminal residue" evidence="9">
    <location>
        <position position="1"/>
    </location>
</feature>
<dbReference type="InterPro" id="IPR005135">
    <property type="entry name" value="Endo/exonuclease/phosphatase"/>
</dbReference>
<feature type="domain" description="Endonuclease/exonuclease/phosphatase" evidence="8">
    <location>
        <begin position="30"/>
        <end position="222"/>
    </location>
</feature>
<accession>A0A5C3NS96</accession>
<evidence type="ECO:0000313" key="9">
    <source>
        <dbReference type="EMBL" id="TFK79882.1"/>
    </source>
</evidence>
<reference evidence="9 10" key="1">
    <citation type="journal article" date="2019" name="Nat. Ecol. Evol.">
        <title>Megaphylogeny resolves global patterns of mushroom evolution.</title>
        <authorList>
            <person name="Varga T."/>
            <person name="Krizsan K."/>
            <person name="Foldi C."/>
            <person name="Dima B."/>
            <person name="Sanchez-Garcia M."/>
            <person name="Sanchez-Ramirez S."/>
            <person name="Szollosi G.J."/>
            <person name="Szarkandi J.G."/>
            <person name="Papp V."/>
            <person name="Albert L."/>
            <person name="Andreopoulos W."/>
            <person name="Angelini C."/>
            <person name="Antonin V."/>
            <person name="Barry K.W."/>
            <person name="Bougher N.L."/>
            <person name="Buchanan P."/>
            <person name="Buyck B."/>
            <person name="Bense V."/>
            <person name="Catcheside P."/>
            <person name="Chovatia M."/>
            <person name="Cooper J."/>
            <person name="Damon W."/>
            <person name="Desjardin D."/>
            <person name="Finy P."/>
            <person name="Geml J."/>
            <person name="Haridas S."/>
            <person name="Hughes K."/>
            <person name="Justo A."/>
            <person name="Karasinski D."/>
            <person name="Kautmanova I."/>
            <person name="Kiss B."/>
            <person name="Kocsube S."/>
            <person name="Kotiranta H."/>
            <person name="LaButti K.M."/>
            <person name="Lechner B.E."/>
            <person name="Liimatainen K."/>
            <person name="Lipzen A."/>
            <person name="Lukacs Z."/>
            <person name="Mihaltcheva S."/>
            <person name="Morgado L.N."/>
            <person name="Niskanen T."/>
            <person name="Noordeloos M.E."/>
            <person name="Ohm R.A."/>
            <person name="Ortiz-Santana B."/>
            <person name="Ovrebo C."/>
            <person name="Racz N."/>
            <person name="Riley R."/>
            <person name="Savchenko A."/>
            <person name="Shiryaev A."/>
            <person name="Soop K."/>
            <person name="Spirin V."/>
            <person name="Szebenyi C."/>
            <person name="Tomsovsky M."/>
            <person name="Tulloss R.E."/>
            <person name="Uehling J."/>
            <person name="Grigoriev I.V."/>
            <person name="Vagvolgyi C."/>
            <person name="Papp T."/>
            <person name="Martin F.M."/>
            <person name="Miettinen O."/>
            <person name="Hibbett D.S."/>
            <person name="Nagy L.G."/>
        </authorList>
    </citation>
    <scope>NUCLEOTIDE SEQUENCE [LARGE SCALE GENOMIC DNA]</scope>
    <source>
        <strain evidence="9 10">HHB13444</strain>
    </source>
</reference>
<feature type="non-terminal residue" evidence="9">
    <location>
        <position position="403"/>
    </location>
</feature>
<evidence type="ECO:0000259" key="8">
    <source>
        <dbReference type="Pfam" id="PF03372"/>
    </source>
</evidence>
<dbReference type="GO" id="GO:0008311">
    <property type="term" value="F:double-stranded DNA 3'-5' DNA exonuclease activity"/>
    <property type="evidence" value="ECO:0007669"/>
    <property type="project" value="TreeGrafter"/>
</dbReference>
<dbReference type="InParanoid" id="A0A5C3NS96"/>
<keyword evidence="2 5" id="KW-0479">Metal-binding</keyword>
<feature type="coiled-coil region" evidence="7">
    <location>
        <begin position="331"/>
        <end position="375"/>
    </location>
</feature>
<evidence type="ECO:0000256" key="3">
    <source>
        <dbReference type="ARBA" id="ARBA00022801"/>
    </source>
</evidence>
<organism evidence="9 10">
    <name type="scientific">Polyporus arcularius HHB13444</name>
    <dbReference type="NCBI Taxonomy" id="1314778"/>
    <lineage>
        <taxon>Eukaryota</taxon>
        <taxon>Fungi</taxon>
        <taxon>Dikarya</taxon>
        <taxon>Basidiomycota</taxon>
        <taxon>Agaricomycotina</taxon>
        <taxon>Agaricomycetes</taxon>
        <taxon>Polyporales</taxon>
        <taxon>Polyporaceae</taxon>
        <taxon>Polyporus</taxon>
    </lineage>
</organism>
<keyword evidence="10" id="KW-1185">Reference proteome</keyword>
<dbReference type="Pfam" id="PF03372">
    <property type="entry name" value="Exo_endo_phos"/>
    <property type="match status" value="1"/>
</dbReference>
<dbReference type="GO" id="GO:0008081">
    <property type="term" value="F:phosphoric diester hydrolase activity"/>
    <property type="evidence" value="ECO:0007669"/>
    <property type="project" value="TreeGrafter"/>
</dbReference>
<comment type="cofactor">
    <cofactor evidence="5">
        <name>Mg(2+)</name>
        <dbReference type="ChEBI" id="CHEBI:18420"/>
    </cofactor>
    <cofactor evidence="5">
        <name>Mn(2+)</name>
        <dbReference type="ChEBI" id="CHEBI:29035"/>
    </cofactor>
    <text evidence="5">Probably binds two magnesium or manganese ions per subunit.</text>
</comment>
<evidence type="ECO:0000256" key="2">
    <source>
        <dbReference type="ARBA" id="ARBA00022723"/>
    </source>
</evidence>
<keyword evidence="4 5" id="KW-0460">Magnesium</keyword>
<dbReference type="PANTHER" id="PTHR22748:SF26">
    <property type="entry name" value="ENDONUCLEASE_EXONUCLEASE_PHOSPHATASE DOMAIN-CONTAINING PROTEIN"/>
    <property type="match status" value="1"/>
</dbReference>
<evidence type="ECO:0000256" key="5">
    <source>
        <dbReference type="PIRSR" id="PIRSR604808-2"/>
    </source>
</evidence>
<evidence type="ECO:0000256" key="6">
    <source>
        <dbReference type="PIRSR" id="PIRSR604808-3"/>
    </source>
</evidence>
<protein>
    <submittedName>
        <fullName evidence="9">DNase I-like protein</fullName>
    </submittedName>
</protein>
<sequence length="403" mass="45715">RTRATLTIGTLNMRGAGATTHGGIGEKWLRINQVVRDEKIAVLGLQEAHLPEAKVDQINNLFQSTMIVYATEDPENPTGARGVAVVVNKRLVNTESVVVKVIVPGRALEIKFKWSKEKTMSILTVYAPNDHHASEEFWKLLSASRSLRPNILLGDFNIVEAPIDRYPTRTDPEKPVEALRALCQKWGMKDEWRETHQGEIQYSYLQMATHSQSRIDRIYLDAWMRKNATDWSTRGPGIPTDHQLVTCTLANREKPFVGRGRWRMHQMLLDDAEFLKRVKDKGIKLSASMTAIANRTEEMNPQRLYAKFKEEVQDLARNMAKAKVPKIAKTIDNLKADVRAANKKAAEETTDREEAKSAAQEAALLQEKIAELEMRKFGAKRAAVAARDWLEGETVSKYWTRLN</sequence>
<dbReference type="InterPro" id="IPR036691">
    <property type="entry name" value="Endo/exonu/phosph_ase_sf"/>
</dbReference>
<name>A0A5C3NS96_9APHY</name>
<feature type="binding site" evidence="5">
    <location>
        <position position="47"/>
    </location>
    <ligand>
        <name>Mg(2+)</name>
        <dbReference type="ChEBI" id="CHEBI:18420"/>
        <label>1</label>
    </ligand>
</feature>
<evidence type="ECO:0000256" key="7">
    <source>
        <dbReference type="SAM" id="Coils"/>
    </source>
</evidence>
<dbReference type="GO" id="GO:0046872">
    <property type="term" value="F:metal ion binding"/>
    <property type="evidence" value="ECO:0007669"/>
    <property type="project" value="UniProtKB-KW"/>
</dbReference>
<dbReference type="EMBL" id="ML211905">
    <property type="protein sequence ID" value="TFK79882.1"/>
    <property type="molecule type" value="Genomic_DNA"/>
</dbReference>
<dbReference type="PANTHER" id="PTHR22748">
    <property type="entry name" value="AP ENDONUCLEASE"/>
    <property type="match status" value="1"/>
</dbReference>
<keyword evidence="7" id="KW-0175">Coiled coil</keyword>
<dbReference type="Gene3D" id="3.60.10.10">
    <property type="entry name" value="Endonuclease/exonuclease/phosphatase"/>
    <property type="match status" value="1"/>
</dbReference>
<dbReference type="Proteomes" id="UP000308197">
    <property type="component" value="Unassembled WGS sequence"/>
</dbReference>
<feature type="binding site" evidence="5">
    <location>
        <position position="157"/>
    </location>
    <ligand>
        <name>Mg(2+)</name>
        <dbReference type="ChEBI" id="CHEBI:18420"/>
        <label>1</label>
    </ligand>
</feature>
<dbReference type="SUPFAM" id="SSF56219">
    <property type="entry name" value="DNase I-like"/>
    <property type="match status" value="1"/>
</dbReference>
<keyword evidence="5" id="KW-0464">Manganese</keyword>
<dbReference type="GO" id="GO:0006284">
    <property type="term" value="P:base-excision repair"/>
    <property type="evidence" value="ECO:0007669"/>
    <property type="project" value="TreeGrafter"/>
</dbReference>
<dbReference type="CDD" id="cd09076">
    <property type="entry name" value="L1-EN"/>
    <property type="match status" value="1"/>
</dbReference>
<comment type="similarity">
    <text evidence="1">Belongs to the DNA repair enzymes AP/ExoA family.</text>
</comment>
<evidence type="ECO:0000313" key="10">
    <source>
        <dbReference type="Proteomes" id="UP000308197"/>
    </source>
</evidence>
<evidence type="ECO:0000256" key="4">
    <source>
        <dbReference type="ARBA" id="ARBA00022842"/>
    </source>
</evidence>
<gene>
    <name evidence="9" type="ORF">K466DRAFT_438581</name>
</gene>
<dbReference type="AlphaFoldDB" id="A0A5C3NS96"/>
<keyword evidence="3" id="KW-0378">Hydrolase</keyword>
<dbReference type="InterPro" id="IPR004808">
    <property type="entry name" value="AP_endonuc_1"/>
</dbReference>
<dbReference type="GO" id="GO:0005634">
    <property type="term" value="C:nucleus"/>
    <property type="evidence" value="ECO:0007669"/>
    <property type="project" value="TreeGrafter"/>
</dbReference>
<feature type="site" description="Transition state stabilizer" evidence="6">
    <location>
        <position position="157"/>
    </location>
</feature>